<feature type="domain" description="DUF222" evidence="2">
    <location>
        <begin position="42"/>
        <end position="384"/>
    </location>
</feature>
<evidence type="ECO:0000313" key="4">
    <source>
        <dbReference type="Proteomes" id="UP000247569"/>
    </source>
</evidence>
<dbReference type="InterPro" id="IPR003870">
    <property type="entry name" value="DUF222"/>
</dbReference>
<dbReference type="CDD" id="cd00085">
    <property type="entry name" value="HNHc"/>
    <property type="match status" value="1"/>
</dbReference>
<accession>A0A318KD80</accession>
<keyword evidence="4" id="KW-1185">Reference proteome</keyword>
<evidence type="ECO:0000313" key="3">
    <source>
        <dbReference type="EMBL" id="PXX70845.1"/>
    </source>
</evidence>
<feature type="region of interest" description="Disordered" evidence="1">
    <location>
        <begin position="465"/>
        <end position="488"/>
    </location>
</feature>
<feature type="compositionally biased region" description="Basic and acidic residues" evidence="1">
    <location>
        <begin position="472"/>
        <end position="488"/>
    </location>
</feature>
<comment type="caution">
    <text evidence="3">The sequence shown here is derived from an EMBL/GenBank/DDBJ whole genome shotgun (WGS) entry which is preliminary data.</text>
</comment>
<gene>
    <name evidence="3" type="ORF">DFR70_101266</name>
</gene>
<evidence type="ECO:0000259" key="2">
    <source>
        <dbReference type="Pfam" id="PF02720"/>
    </source>
</evidence>
<dbReference type="RefSeq" id="WP_051186710.1">
    <property type="nucleotide sequence ID" value="NZ_QJKF01000001.1"/>
</dbReference>
<feature type="compositionally biased region" description="Low complexity" evidence="1">
    <location>
        <begin position="432"/>
        <end position="441"/>
    </location>
</feature>
<dbReference type="Pfam" id="PF02720">
    <property type="entry name" value="DUF222"/>
    <property type="match status" value="1"/>
</dbReference>
<feature type="region of interest" description="Disordered" evidence="1">
    <location>
        <begin position="432"/>
        <end position="453"/>
    </location>
</feature>
<sequence>MSSSSPSVADPTVEKALCTLEAGLHQIANLRTDALSNRDRLTMMQRLENVARALPGFSVDLLAQLREQWSPNDFATDSVIDTLADGLRISPAEARARWRAADDLAPRTGLDGDVLDPMMPQTAAAQREGVIGGAHVKVVREFIQHLPACLDTLTRDQAETELATHARVLRPDQLKKVAERLDAILNPDGVFSPSDRERRRNFTMGRQGPDLMSKCTLVADPELRTYLEAVFAKYAKPGVCNPEDSTPHVDDEPSTEAVEQDFRTAGQRQHDAVKAVFRAMLSSGELGRHRGLPVSVIVSMTLSELENAVVDIQQSTEHPELRAYGPPVVTGGGSLLPIHDAIRMAAHAHHYLALFDHRSGRPLYLGRTKRIATGDQRIILHAKDIGCTYPGCAKPGYLCQTHHRTEWSGGGTTDADQLAFVCEPHHRLAGTTSNTWTTTATPAHHPEPGRTQWIPPAHIDPQRTPRVNHYHHPGEYLTRRTEHASRPG</sequence>
<proteinExistence type="predicted"/>
<dbReference type="EMBL" id="QJKF01000001">
    <property type="protein sequence ID" value="PXX70845.1"/>
    <property type="molecule type" value="Genomic_DNA"/>
</dbReference>
<name>A0A318KD80_9NOCA</name>
<evidence type="ECO:0000256" key="1">
    <source>
        <dbReference type="SAM" id="MobiDB-lite"/>
    </source>
</evidence>
<dbReference type="InterPro" id="IPR003615">
    <property type="entry name" value="HNH_nuc"/>
</dbReference>
<protein>
    <submittedName>
        <fullName evidence="3">Uncharacterized protein DUF222</fullName>
    </submittedName>
</protein>
<dbReference type="AlphaFoldDB" id="A0A318KD80"/>
<dbReference type="Proteomes" id="UP000247569">
    <property type="component" value="Unassembled WGS sequence"/>
</dbReference>
<reference evidence="3 4" key="1">
    <citation type="submission" date="2018-05" db="EMBL/GenBank/DDBJ databases">
        <title>Genomic Encyclopedia of Type Strains, Phase IV (KMG-IV): sequencing the most valuable type-strain genomes for metagenomic binning, comparative biology and taxonomic classification.</title>
        <authorList>
            <person name="Goeker M."/>
        </authorList>
    </citation>
    <scope>NUCLEOTIDE SEQUENCE [LARGE SCALE GENOMIC DNA]</scope>
    <source>
        <strain evidence="3 4">DSM 44704</strain>
    </source>
</reference>
<dbReference type="OrthoDB" id="3513062at2"/>
<organism evidence="3 4">
    <name type="scientific">Nocardia tenerifensis</name>
    <dbReference type="NCBI Taxonomy" id="228006"/>
    <lineage>
        <taxon>Bacteria</taxon>
        <taxon>Bacillati</taxon>
        <taxon>Actinomycetota</taxon>
        <taxon>Actinomycetes</taxon>
        <taxon>Mycobacteriales</taxon>
        <taxon>Nocardiaceae</taxon>
        <taxon>Nocardia</taxon>
    </lineage>
</organism>